<dbReference type="SUPFAM" id="SSF81296">
    <property type="entry name" value="E set domains"/>
    <property type="match status" value="1"/>
</dbReference>
<evidence type="ECO:0000256" key="6">
    <source>
        <dbReference type="ARBA" id="ARBA00012673"/>
    </source>
</evidence>
<keyword evidence="15" id="KW-1133">Transmembrane helix</keyword>
<dbReference type="FunFam" id="3.90.420.10:FF:000002">
    <property type="entry name" value="sulfite oxidase, mitochondrial"/>
    <property type="match status" value="1"/>
</dbReference>
<comment type="subcellular location">
    <subcellularLocation>
        <location evidence="3">Mitochondrion intermembrane space</location>
    </subcellularLocation>
</comment>
<dbReference type="Gene3D" id="3.90.420.10">
    <property type="entry name" value="Oxidoreductase, molybdopterin-binding domain"/>
    <property type="match status" value="1"/>
</dbReference>
<dbReference type="VEuPathDB" id="FungiDB:HMPREF1541_05575"/>
<dbReference type="Gene3D" id="2.60.40.650">
    <property type="match status" value="1"/>
</dbReference>
<dbReference type="Proteomes" id="UP000030752">
    <property type="component" value="Unassembled WGS sequence"/>
</dbReference>
<evidence type="ECO:0000313" key="17">
    <source>
        <dbReference type="EMBL" id="ETN39352.1"/>
    </source>
</evidence>
<proteinExistence type="predicted"/>
<feature type="domain" description="Cytochrome b5 heme-binding" evidence="16">
    <location>
        <begin position="78"/>
        <end position="156"/>
    </location>
</feature>
<comment type="pathway">
    <text evidence="4">Energy metabolism; sulfur metabolism.</text>
</comment>
<evidence type="ECO:0000256" key="11">
    <source>
        <dbReference type="ARBA" id="ARBA00023002"/>
    </source>
</evidence>
<comment type="cofactor">
    <cofactor evidence="1">
        <name>Mo-molybdopterin</name>
        <dbReference type="ChEBI" id="CHEBI:71302"/>
    </cofactor>
</comment>
<evidence type="ECO:0000256" key="13">
    <source>
        <dbReference type="ARBA" id="ARBA00023128"/>
    </source>
</evidence>
<dbReference type="PANTHER" id="PTHR19372">
    <property type="entry name" value="SULFITE REDUCTASE"/>
    <property type="match status" value="1"/>
</dbReference>
<evidence type="ECO:0000256" key="9">
    <source>
        <dbReference type="ARBA" id="ARBA00022617"/>
    </source>
</evidence>
<keyword evidence="13" id="KW-0496">Mitochondrion</keyword>
<name>W2RSC3_CYPE1</name>
<dbReference type="GO" id="GO:0020037">
    <property type="term" value="F:heme binding"/>
    <property type="evidence" value="ECO:0007669"/>
    <property type="project" value="TreeGrafter"/>
</dbReference>
<dbReference type="Pfam" id="PF00174">
    <property type="entry name" value="Oxidored_molyb"/>
    <property type="match status" value="1"/>
</dbReference>
<dbReference type="InParanoid" id="W2RSC3"/>
<dbReference type="GO" id="GO:0043546">
    <property type="term" value="F:molybdopterin cofactor binding"/>
    <property type="evidence" value="ECO:0007669"/>
    <property type="project" value="TreeGrafter"/>
</dbReference>
<dbReference type="GO" id="GO:0008482">
    <property type="term" value="F:sulfite oxidase activity"/>
    <property type="evidence" value="ECO:0007669"/>
    <property type="project" value="UniProtKB-EC"/>
</dbReference>
<evidence type="ECO:0000256" key="10">
    <source>
        <dbReference type="ARBA" id="ARBA00022723"/>
    </source>
</evidence>
<dbReference type="EC" id="1.8.3.1" evidence="5"/>
<keyword evidence="12" id="KW-0408">Iron</keyword>
<dbReference type="RefSeq" id="XP_008718137.1">
    <property type="nucleotide sequence ID" value="XM_008719915.1"/>
</dbReference>
<dbReference type="AlphaFoldDB" id="W2RSC3"/>
<dbReference type="PRINTS" id="PR00407">
    <property type="entry name" value="EUMOPTERIN"/>
</dbReference>
<dbReference type="SMART" id="SM01117">
    <property type="entry name" value="Cyt-b5"/>
    <property type="match status" value="1"/>
</dbReference>
<evidence type="ECO:0000259" key="16">
    <source>
        <dbReference type="PROSITE" id="PS50255"/>
    </source>
</evidence>
<accession>W2RSC3</accession>
<dbReference type="InterPro" id="IPR036400">
    <property type="entry name" value="Cyt_B5-like_heme/steroid_sf"/>
</dbReference>
<dbReference type="SUPFAM" id="SSF56524">
    <property type="entry name" value="Oxidoreductase molybdopterin-binding domain"/>
    <property type="match status" value="1"/>
</dbReference>
<dbReference type="InterPro" id="IPR005066">
    <property type="entry name" value="MoCF_OxRdtse_dimer"/>
</dbReference>
<evidence type="ECO:0000256" key="15">
    <source>
        <dbReference type="SAM" id="Phobius"/>
    </source>
</evidence>
<gene>
    <name evidence="17" type="ORF">HMPREF1541_05575</name>
</gene>
<dbReference type="GO" id="GO:0030151">
    <property type="term" value="F:molybdenum ion binding"/>
    <property type="evidence" value="ECO:0007669"/>
    <property type="project" value="InterPro"/>
</dbReference>
<dbReference type="Pfam" id="PF03404">
    <property type="entry name" value="Mo-co_dimer"/>
    <property type="match status" value="1"/>
</dbReference>
<evidence type="ECO:0000256" key="14">
    <source>
        <dbReference type="ARBA" id="ARBA00049155"/>
    </source>
</evidence>
<keyword evidence="11" id="KW-0560">Oxidoreductase</keyword>
<dbReference type="eggNOG" id="KOG0535">
    <property type="taxonomic scope" value="Eukaryota"/>
</dbReference>
<evidence type="ECO:0000256" key="7">
    <source>
        <dbReference type="ARBA" id="ARBA00015499"/>
    </source>
</evidence>
<dbReference type="STRING" id="1220924.W2RSC3"/>
<evidence type="ECO:0000256" key="5">
    <source>
        <dbReference type="ARBA" id="ARBA00012505"/>
    </source>
</evidence>
<evidence type="ECO:0000256" key="8">
    <source>
        <dbReference type="ARBA" id="ARBA00022505"/>
    </source>
</evidence>
<dbReference type="PROSITE" id="PS50255">
    <property type="entry name" value="CYTOCHROME_B5_2"/>
    <property type="match status" value="1"/>
</dbReference>
<evidence type="ECO:0000256" key="12">
    <source>
        <dbReference type="ARBA" id="ARBA00023004"/>
    </source>
</evidence>
<dbReference type="OrthoDB" id="432685at2759"/>
<evidence type="ECO:0000256" key="1">
    <source>
        <dbReference type="ARBA" id="ARBA00001924"/>
    </source>
</evidence>
<reference evidence="17 18" key="1">
    <citation type="submission" date="2013-03" db="EMBL/GenBank/DDBJ databases">
        <title>The Genome Sequence of Phialophora europaea CBS 101466.</title>
        <authorList>
            <consortium name="The Broad Institute Genomics Platform"/>
            <person name="Cuomo C."/>
            <person name="de Hoog S."/>
            <person name="Gorbushina A."/>
            <person name="Walker B."/>
            <person name="Young S.K."/>
            <person name="Zeng Q."/>
            <person name="Gargeya S."/>
            <person name="Fitzgerald M."/>
            <person name="Haas B."/>
            <person name="Abouelleil A."/>
            <person name="Allen A.W."/>
            <person name="Alvarado L."/>
            <person name="Arachchi H.M."/>
            <person name="Berlin A.M."/>
            <person name="Chapman S.B."/>
            <person name="Gainer-Dewar J."/>
            <person name="Goldberg J."/>
            <person name="Griggs A."/>
            <person name="Gujja S."/>
            <person name="Hansen M."/>
            <person name="Howarth C."/>
            <person name="Imamovic A."/>
            <person name="Ireland A."/>
            <person name="Larimer J."/>
            <person name="McCowan C."/>
            <person name="Murphy C."/>
            <person name="Pearson M."/>
            <person name="Poon T.W."/>
            <person name="Priest M."/>
            <person name="Roberts A."/>
            <person name="Saif S."/>
            <person name="Shea T."/>
            <person name="Sisk P."/>
            <person name="Sykes S."/>
            <person name="Wortman J."/>
            <person name="Nusbaum C."/>
            <person name="Birren B."/>
        </authorList>
    </citation>
    <scope>NUCLEOTIDE SEQUENCE [LARGE SCALE GENOMIC DNA]</scope>
    <source>
        <strain evidence="17 18">CBS 101466</strain>
    </source>
</reference>
<feature type="transmembrane region" description="Helical" evidence="15">
    <location>
        <begin position="44"/>
        <end position="63"/>
    </location>
</feature>
<dbReference type="PANTHER" id="PTHR19372:SF7">
    <property type="entry name" value="SULFITE OXIDASE, MITOCHONDRIAL"/>
    <property type="match status" value="1"/>
</dbReference>
<dbReference type="GO" id="GO:0005758">
    <property type="term" value="C:mitochondrial intermembrane space"/>
    <property type="evidence" value="ECO:0007669"/>
    <property type="project" value="UniProtKB-SubCell"/>
</dbReference>
<keyword evidence="8" id="KW-0500">Molybdenum</keyword>
<evidence type="ECO:0000313" key="18">
    <source>
        <dbReference type="Proteomes" id="UP000030752"/>
    </source>
</evidence>
<keyword evidence="15" id="KW-0812">Transmembrane</keyword>
<dbReference type="HOGENOM" id="CLU_003827_5_1_1"/>
<dbReference type="GO" id="GO:0050464">
    <property type="term" value="F:nitrate reductase (NADPH) activity"/>
    <property type="evidence" value="ECO:0007669"/>
    <property type="project" value="UniProtKB-EC"/>
</dbReference>
<dbReference type="Gene3D" id="3.10.120.10">
    <property type="entry name" value="Cytochrome b5-like heme/steroid binding domain"/>
    <property type="match status" value="1"/>
</dbReference>
<dbReference type="InterPro" id="IPR036374">
    <property type="entry name" value="OxRdtase_Mopterin-bd_sf"/>
</dbReference>
<organism evidence="17 18">
    <name type="scientific">Cyphellophora europaea (strain CBS 101466)</name>
    <name type="common">Phialophora europaea</name>
    <dbReference type="NCBI Taxonomy" id="1220924"/>
    <lineage>
        <taxon>Eukaryota</taxon>
        <taxon>Fungi</taxon>
        <taxon>Dikarya</taxon>
        <taxon>Ascomycota</taxon>
        <taxon>Pezizomycotina</taxon>
        <taxon>Eurotiomycetes</taxon>
        <taxon>Chaetothyriomycetidae</taxon>
        <taxon>Chaetothyriales</taxon>
        <taxon>Cyphellophoraceae</taxon>
        <taxon>Cyphellophora</taxon>
    </lineage>
</organism>
<dbReference type="FunFam" id="3.10.120.10:FF:000007">
    <property type="entry name" value="Sulfite oxidase, mitochondrial"/>
    <property type="match status" value="1"/>
</dbReference>
<keyword evidence="18" id="KW-1185">Reference proteome</keyword>
<dbReference type="EMBL" id="KB822721">
    <property type="protein sequence ID" value="ETN39352.1"/>
    <property type="molecule type" value="Genomic_DNA"/>
</dbReference>
<comment type="catalytic activity">
    <reaction evidence="14">
        <text>nitrite + NADP(+) + H2O = nitrate + NADPH + H(+)</text>
        <dbReference type="Rhea" id="RHEA:19061"/>
        <dbReference type="ChEBI" id="CHEBI:15377"/>
        <dbReference type="ChEBI" id="CHEBI:15378"/>
        <dbReference type="ChEBI" id="CHEBI:16301"/>
        <dbReference type="ChEBI" id="CHEBI:17632"/>
        <dbReference type="ChEBI" id="CHEBI:57783"/>
        <dbReference type="ChEBI" id="CHEBI:58349"/>
        <dbReference type="EC" id="1.7.1.3"/>
    </reaction>
</comment>
<protein>
    <recommendedName>
        <fullName evidence="7">Nitrate reductase [NADPH]</fullName>
        <ecNumber evidence="6">1.7.1.3</ecNumber>
        <ecNumber evidence="5">1.8.3.1</ecNumber>
    </recommendedName>
</protein>
<keyword evidence="10" id="KW-0479">Metal-binding</keyword>
<keyword evidence="9" id="KW-0349">Heme</keyword>
<dbReference type="InterPro" id="IPR014756">
    <property type="entry name" value="Ig_E-set"/>
</dbReference>
<sequence length="552" mass="62325">MMKQSYRHVVSRSIGLSCRRPLLPLRYVSKLSFRPQDKRAEPRLGSFLACVAAAGIAASTALFQSRRHVEAEAASPPGRTIRLSEVREHGAKAERRWVVKGTSVYDITDWIPNHPGGEVILRAVGGVIDQYWDIFSIHKKQDVYDVLEQYYIGELDHQDLVDGKVPVDDIEDPFVTDPTRDPSLIVHTERPCNAEAALESLKTYITPNKAFYVRNHLWVPAVDEETFTLKIELPDGEEKTYTMQDLRAKFKPVQITATLQCSGNRRRHMSEEARYAQGLQWDIGGLSNATWTGVRLREVLAHAGFTDDDVEESETKHVQFYGAEAYGASIPVEKALDRYGDVLLVHTMNGEPLPRDHGHPLRVLVPGHVAARSVKWLSKIVLSEIECQSQWQQRDYKCFGPNQGGSDVDWDSAPAIQEVPVQSAIVTLRDVSADNKLLQVYGLEEDSVQVEGYALSGGGRRIVRVDVSADDGRSWNQADLLPDEAEGTKSWAWTRWRYIVPKRLAGRQFVVKAVDDSNNVQPESYEAHYNFRGNLTNGWHRVPYKRRSQGKQ</sequence>
<dbReference type="InterPro" id="IPR008335">
    <property type="entry name" value="Mopterin_OxRdtase_euk"/>
</dbReference>
<dbReference type="EC" id="1.7.1.3" evidence="6"/>
<evidence type="ECO:0000256" key="4">
    <source>
        <dbReference type="ARBA" id="ARBA00004971"/>
    </source>
</evidence>
<dbReference type="GO" id="GO:0006790">
    <property type="term" value="P:sulfur compound metabolic process"/>
    <property type="evidence" value="ECO:0007669"/>
    <property type="project" value="TreeGrafter"/>
</dbReference>
<keyword evidence="15" id="KW-0472">Membrane</keyword>
<dbReference type="InterPro" id="IPR001199">
    <property type="entry name" value="Cyt_B5-like_heme/steroid-bd"/>
</dbReference>
<dbReference type="InterPro" id="IPR000572">
    <property type="entry name" value="OxRdtase_Mopterin-bd_dom"/>
</dbReference>
<comment type="cofactor">
    <cofactor evidence="2">
        <name>heme b</name>
        <dbReference type="ChEBI" id="CHEBI:60344"/>
    </cofactor>
</comment>
<evidence type="ECO:0000256" key="2">
    <source>
        <dbReference type="ARBA" id="ARBA00001970"/>
    </source>
</evidence>
<dbReference type="GeneID" id="19972914"/>
<dbReference type="eggNOG" id="KOG4576">
    <property type="taxonomic scope" value="Eukaryota"/>
</dbReference>
<dbReference type="Pfam" id="PF00173">
    <property type="entry name" value="Cyt-b5"/>
    <property type="match status" value="1"/>
</dbReference>
<evidence type="ECO:0000256" key="3">
    <source>
        <dbReference type="ARBA" id="ARBA00004569"/>
    </source>
</evidence>
<dbReference type="SUPFAM" id="SSF55856">
    <property type="entry name" value="Cytochrome b5-like heme/steroid binding domain"/>
    <property type="match status" value="1"/>
</dbReference>